<protein>
    <recommendedName>
        <fullName evidence="2">Peptidyl-prolyl cis-trans isomerase</fullName>
        <ecNumber evidence="2">5.2.1.8</ecNumber>
    </recommendedName>
</protein>
<dbReference type="Proteomes" id="UP001530377">
    <property type="component" value="Unassembled WGS sequence"/>
</dbReference>
<keyword evidence="1 2" id="KW-0413">Isomerase</keyword>
<keyword evidence="3" id="KW-0812">Transmembrane</keyword>
<dbReference type="PROSITE" id="PS50198">
    <property type="entry name" value="PPIC_PPIASE_2"/>
    <property type="match status" value="1"/>
</dbReference>
<organism evidence="5 6">
    <name type="scientific">Cyclostephanos tholiformis</name>
    <dbReference type="NCBI Taxonomy" id="382380"/>
    <lineage>
        <taxon>Eukaryota</taxon>
        <taxon>Sar</taxon>
        <taxon>Stramenopiles</taxon>
        <taxon>Ochrophyta</taxon>
        <taxon>Bacillariophyta</taxon>
        <taxon>Coscinodiscophyceae</taxon>
        <taxon>Thalassiosirophycidae</taxon>
        <taxon>Stephanodiscales</taxon>
        <taxon>Stephanodiscaceae</taxon>
        <taxon>Cyclostephanos</taxon>
    </lineage>
</organism>
<dbReference type="GO" id="GO:0003755">
    <property type="term" value="F:peptidyl-prolyl cis-trans isomerase activity"/>
    <property type="evidence" value="ECO:0007669"/>
    <property type="project" value="UniProtKB-UniRule"/>
</dbReference>
<evidence type="ECO:0000259" key="4">
    <source>
        <dbReference type="PROSITE" id="PS50198"/>
    </source>
</evidence>
<evidence type="ECO:0000256" key="3">
    <source>
        <dbReference type="SAM" id="Phobius"/>
    </source>
</evidence>
<name>A0ABD3SPM8_9STRA</name>
<feature type="transmembrane region" description="Helical" evidence="3">
    <location>
        <begin position="53"/>
        <end position="72"/>
    </location>
</feature>
<sequence>MFRQHHTALRAIFPITILAIGMVVAFASGGAAARDERDRYKPFYLRDIQVGEYTLPFSPVTVVVMIVSMIMLNGIIFNSPKSTATASHILLDDKDAKSRLTEMKKEINGDYGKFQAMAREHSKCPSGKAAGGSLGTFKPGMMVPAFDKAIFEKENKVGDAIGPIQTNFGWHLIWIENRNLVQ</sequence>
<dbReference type="PANTHER" id="PTHR43629">
    <property type="entry name" value="PEPTIDYL-PROLYL CIS-TRANS ISOMERASE"/>
    <property type="match status" value="1"/>
</dbReference>
<comment type="catalytic activity">
    <reaction evidence="2">
        <text>[protein]-peptidylproline (omega=180) = [protein]-peptidylproline (omega=0)</text>
        <dbReference type="Rhea" id="RHEA:16237"/>
        <dbReference type="Rhea" id="RHEA-COMP:10747"/>
        <dbReference type="Rhea" id="RHEA-COMP:10748"/>
        <dbReference type="ChEBI" id="CHEBI:83833"/>
        <dbReference type="ChEBI" id="CHEBI:83834"/>
        <dbReference type="EC" id="5.2.1.8"/>
    </reaction>
</comment>
<evidence type="ECO:0000256" key="2">
    <source>
        <dbReference type="RuleBase" id="RU363014"/>
    </source>
</evidence>
<dbReference type="PANTHER" id="PTHR43629:SF2">
    <property type="entry name" value="RHODANESE-LIKE_PPIC DOMAIN-CONTAINING PROTEIN 12, CHLOROPLASTIC"/>
    <property type="match status" value="1"/>
</dbReference>
<keyword evidence="6" id="KW-1185">Reference proteome</keyword>
<keyword evidence="1 2" id="KW-0697">Rotamase</keyword>
<accession>A0ABD3SPM8</accession>
<dbReference type="InterPro" id="IPR052204">
    <property type="entry name" value="PpiC/parvulin_rotamase"/>
</dbReference>
<proteinExistence type="predicted"/>
<dbReference type="SUPFAM" id="SSF54534">
    <property type="entry name" value="FKBP-like"/>
    <property type="match status" value="1"/>
</dbReference>
<feature type="domain" description="PpiC" evidence="4">
    <location>
        <begin position="81"/>
        <end position="177"/>
    </location>
</feature>
<keyword evidence="3" id="KW-1133">Transmembrane helix</keyword>
<dbReference type="Pfam" id="PF00639">
    <property type="entry name" value="Rotamase"/>
    <property type="match status" value="1"/>
</dbReference>
<dbReference type="EMBL" id="JALLPB020000025">
    <property type="protein sequence ID" value="KAL3826263.1"/>
    <property type="molecule type" value="Genomic_DNA"/>
</dbReference>
<dbReference type="Gene3D" id="3.10.50.40">
    <property type="match status" value="1"/>
</dbReference>
<evidence type="ECO:0000256" key="1">
    <source>
        <dbReference type="PROSITE-ProRule" id="PRU00278"/>
    </source>
</evidence>
<evidence type="ECO:0000313" key="6">
    <source>
        <dbReference type="Proteomes" id="UP001530377"/>
    </source>
</evidence>
<gene>
    <name evidence="5" type="ORF">ACHAXA_006291</name>
</gene>
<feature type="transmembrane region" description="Helical" evidence="3">
    <location>
        <begin position="12"/>
        <end position="33"/>
    </location>
</feature>
<keyword evidence="3" id="KW-0472">Membrane</keyword>
<dbReference type="InterPro" id="IPR000297">
    <property type="entry name" value="PPIase_PpiC"/>
</dbReference>
<evidence type="ECO:0000313" key="5">
    <source>
        <dbReference type="EMBL" id="KAL3826263.1"/>
    </source>
</evidence>
<dbReference type="AlphaFoldDB" id="A0ABD3SPM8"/>
<reference evidence="5 6" key="1">
    <citation type="submission" date="2024-10" db="EMBL/GenBank/DDBJ databases">
        <title>Updated reference genomes for cyclostephanoid diatoms.</title>
        <authorList>
            <person name="Roberts W.R."/>
            <person name="Alverson A.J."/>
        </authorList>
    </citation>
    <scope>NUCLEOTIDE SEQUENCE [LARGE SCALE GENOMIC DNA]</scope>
    <source>
        <strain evidence="5 6">AJA228-03</strain>
    </source>
</reference>
<dbReference type="InterPro" id="IPR046357">
    <property type="entry name" value="PPIase_dom_sf"/>
</dbReference>
<dbReference type="EC" id="5.2.1.8" evidence="2"/>
<comment type="caution">
    <text evidence="5">The sequence shown here is derived from an EMBL/GenBank/DDBJ whole genome shotgun (WGS) entry which is preliminary data.</text>
</comment>